<dbReference type="OrthoDB" id="5598396at2759"/>
<dbReference type="AlphaFoldDB" id="A0A8E2AWU4"/>
<evidence type="ECO:0000313" key="2">
    <source>
        <dbReference type="Proteomes" id="UP000250043"/>
    </source>
</evidence>
<protein>
    <submittedName>
        <fullName evidence="1">Uncharacterized protein</fullName>
    </submittedName>
</protein>
<evidence type="ECO:0000313" key="1">
    <source>
        <dbReference type="EMBL" id="OCH92401.1"/>
    </source>
</evidence>
<dbReference type="EMBL" id="KV722369">
    <property type="protein sequence ID" value="OCH92401.1"/>
    <property type="molecule type" value="Genomic_DNA"/>
</dbReference>
<accession>A0A8E2AWU4</accession>
<reference evidence="1 2" key="1">
    <citation type="submission" date="2016-07" db="EMBL/GenBank/DDBJ databases">
        <title>Draft genome of the white-rot fungus Obba rivulosa 3A-2.</title>
        <authorList>
            <consortium name="DOE Joint Genome Institute"/>
            <person name="Miettinen O."/>
            <person name="Riley R."/>
            <person name="Acob R."/>
            <person name="Barry K."/>
            <person name="Cullen D."/>
            <person name="De Vries R."/>
            <person name="Hainaut M."/>
            <person name="Hatakka A."/>
            <person name="Henrissat B."/>
            <person name="Hilden K."/>
            <person name="Kuo R."/>
            <person name="Labutti K."/>
            <person name="Lipzen A."/>
            <person name="Makela M.R."/>
            <person name="Sandor L."/>
            <person name="Spatafora J.W."/>
            <person name="Grigoriev I.V."/>
            <person name="Hibbett D.S."/>
        </authorList>
    </citation>
    <scope>NUCLEOTIDE SEQUENCE [LARGE SCALE GENOMIC DNA]</scope>
    <source>
        <strain evidence="1 2">3A-2</strain>
    </source>
</reference>
<organism evidence="1 2">
    <name type="scientific">Obba rivulosa</name>
    <dbReference type="NCBI Taxonomy" id="1052685"/>
    <lineage>
        <taxon>Eukaryota</taxon>
        <taxon>Fungi</taxon>
        <taxon>Dikarya</taxon>
        <taxon>Basidiomycota</taxon>
        <taxon>Agaricomycotina</taxon>
        <taxon>Agaricomycetes</taxon>
        <taxon>Polyporales</taxon>
        <taxon>Gelatoporiaceae</taxon>
        <taxon>Obba</taxon>
    </lineage>
</organism>
<name>A0A8E2AWU4_9APHY</name>
<keyword evidence="2" id="KW-1185">Reference proteome</keyword>
<proteinExistence type="predicted"/>
<gene>
    <name evidence="1" type="ORF">OBBRIDRAFT_811658</name>
</gene>
<sequence length="231" mass="26422">MNFKLAQSRQPIRELWSLECLMHARSIALRHAIDASTKLTYSLALHSYLNFYKLHYFPVTSTENMLSFFIVYMSAYIEPRPVDSYLFGICHELEEFFLDIRHARSSQLVSQSLKECKCMFSKPINQKCALTSANLSLVHQELGTSDAYHDKLFLAMILVGFHALLRLGKIVDSNNPWLQNPLKLIFHFLHSDGAIALAEQGVHPELIQAAAYIRKHSVLFNTFLFPTSTAL</sequence>
<dbReference type="Proteomes" id="UP000250043">
    <property type="component" value="Unassembled WGS sequence"/>
</dbReference>